<feature type="transmembrane region" description="Helical" evidence="7">
    <location>
        <begin position="651"/>
        <end position="669"/>
    </location>
</feature>
<feature type="transmembrane region" description="Helical" evidence="7">
    <location>
        <begin position="702"/>
        <end position="723"/>
    </location>
</feature>
<reference evidence="9 10" key="1">
    <citation type="submission" date="2023-08" db="EMBL/GenBank/DDBJ databases">
        <authorList>
            <person name="Joshi A."/>
            <person name="Thite S."/>
        </authorList>
    </citation>
    <scope>NUCLEOTIDE SEQUENCE [LARGE SCALE GENOMIC DNA]</scope>
    <source>
        <strain evidence="9 10">AC40</strain>
    </source>
</reference>
<feature type="transmembrane region" description="Helical" evidence="7">
    <location>
        <begin position="395"/>
        <end position="418"/>
    </location>
</feature>
<evidence type="ECO:0000313" key="9">
    <source>
        <dbReference type="EMBL" id="MDP4536071.1"/>
    </source>
</evidence>
<dbReference type="EMBL" id="JAUZVZ010000009">
    <property type="protein sequence ID" value="MDP4536071.1"/>
    <property type="molecule type" value="Genomic_DNA"/>
</dbReference>
<keyword evidence="4 7" id="KW-1133">Transmembrane helix</keyword>
<keyword evidence="5 7" id="KW-0472">Membrane</keyword>
<dbReference type="PANTHER" id="PTHR33406">
    <property type="entry name" value="MEMBRANE PROTEIN MJ1562-RELATED"/>
    <property type="match status" value="1"/>
</dbReference>
<dbReference type="RefSeq" id="WP_305893338.1">
    <property type="nucleotide sequence ID" value="NZ_JAUZVZ010000009.1"/>
</dbReference>
<gene>
    <name evidence="9" type="ORF">Q3O60_07725</name>
</gene>
<feature type="coiled-coil region" evidence="6">
    <location>
        <begin position="202"/>
        <end position="240"/>
    </location>
</feature>
<dbReference type="SUPFAM" id="SSF82866">
    <property type="entry name" value="Multidrug efflux transporter AcrB transmembrane domain"/>
    <property type="match status" value="2"/>
</dbReference>
<dbReference type="PROSITE" id="PS50156">
    <property type="entry name" value="SSD"/>
    <property type="match status" value="2"/>
</dbReference>
<evidence type="ECO:0000256" key="4">
    <source>
        <dbReference type="ARBA" id="ARBA00022989"/>
    </source>
</evidence>
<evidence type="ECO:0000256" key="3">
    <source>
        <dbReference type="ARBA" id="ARBA00022692"/>
    </source>
</evidence>
<accession>A0ABT9GYD6</accession>
<keyword evidence="6" id="KW-0175">Coiled coil</keyword>
<keyword evidence="3 7" id="KW-0812">Transmembrane</keyword>
<feature type="domain" description="SSD" evidence="8">
    <location>
        <begin position="258"/>
        <end position="420"/>
    </location>
</feature>
<feature type="transmembrane region" description="Helical" evidence="7">
    <location>
        <begin position="447"/>
        <end position="466"/>
    </location>
</feature>
<sequence length="808" mass="89347">MLSQTKQSGITQSLAAVIVRCRWAIIVLFVLLIALLSAFLSQFRIDASADTLLVKNNPLFIKSQLANQRFSPDEFILVAYQPKDGELFSEQTFADITALSADFASLERVSSVTSMLTVPLLSDASVFTSGTDVASLTWQQQQYSPAQMRQLLTDHPIFTDLLLNKAQTAAGIQIVFAPDDKLTELEQQILAIQQITLSQELTKSEQAELDKLQQKADPLRQQLTEQRQQEIEQIAQFTRQVSERADTYTGGAYVVGQHLITMIKSDLITFGLAIAMIIALLLLVIYRSWRWVFFPLFSCAVSVLLTCGLFGLLDIRTTVISANFIALQLILTLAVMIHLLGAYREVARDNPDFTQQQRVSGMLEQKISPCFYATLTTSVGFGSLIFSGIQPVADFGFMMLIAMLITMSVSLLLFPALLSLLKARTETSEFGWLQQGLQQAAMLVKRAPYFIMLTVMLVFCVMATGISRLNVENSFIHYFAKDTLVHQELAFIDQHFGGSTPLDIVITLDPAKSKPDLVISAEQLNQLHLAHAAVNAFEASGSVTSLINFTTLARQLNQDRPLTEYELDTIYKLLSTEVTEQLVGAYLAESPEQVRIATRIQDTTEDLNREQLMQQLNSDLQSVGLAAEDYQLTNLFVLYQDILSRLVDSQVITLGLVYLVLGLVLLFIFRSLKIALIALVPNVLTTLGIIGLIGWLNIPLDLMTITIAAIAMGIAVDDTIHFLHTYLQQPAEDAISTTFQHTGLAIVYTSVIIATGFAVFGFSDFLPSVYFGILTAAAMLMALCTNISILPAMLQRFVLVAKQPDAGQ</sequence>
<name>A0ABT9GYD6_9GAMM</name>
<dbReference type="Proteomes" id="UP001231616">
    <property type="component" value="Unassembled WGS sequence"/>
</dbReference>
<keyword evidence="10" id="KW-1185">Reference proteome</keyword>
<feature type="transmembrane region" description="Helical" evidence="7">
    <location>
        <begin position="744"/>
        <end position="763"/>
    </location>
</feature>
<comment type="caution">
    <text evidence="9">The sequence shown here is derived from an EMBL/GenBank/DDBJ whole genome shotgun (WGS) entry which is preliminary data.</text>
</comment>
<feature type="transmembrane region" description="Helical" evidence="7">
    <location>
        <begin position="21"/>
        <end position="40"/>
    </location>
</feature>
<dbReference type="InterPro" id="IPR004869">
    <property type="entry name" value="MMPL_dom"/>
</dbReference>
<dbReference type="Pfam" id="PF03176">
    <property type="entry name" value="MMPL"/>
    <property type="match status" value="1"/>
</dbReference>
<evidence type="ECO:0000259" key="8">
    <source>
        <dbReference type="PROSITE" id="PS50156"/>
    </source>
</evidence>
<evidence type="ECO:0000256" key="1">
    <source>
        <dbReference type="ARBA" id="ARBA00004651"/>
    </source>
</evidence>
<dbReference type="InterPro" id="IPR050545">
    <property type="entry name" value="Mycobact_MmpL"/>
</dbReference>
<feature type="transmembrane region" description="Helical" evidence="7">
    <location>
        <begin position="769"/>
        <end position="794"/>
    </location>
</feature>
<evidence type="ECO:0000256" key="2">
    <source>
        <dbReference type="ARBA" id="ARBA00022475"/>
    </source>
</evidence>
<evidence type="ECO:0000256" key="7">
    <source>
        <dbReference type="SAM" id="Phobius"/>
    </source>
</evidence>
<feature type="transmembrane region" description="Helical" evidence="7">
    <location>
        <begin position="319"/>
        <end position="340"/>
    </location>
</feature>
<feature type="transmembrane region" description="Helical" evidence="7">
    <location>
        <begin position="676"/>
        <end position="696"/>
    </location>
</feature>
<keyword evidence="2" id="KW-1003">Cell membrane</keyword>
<feature type="transmembrane region" description="Helical" evidence="7">
    <location>
        <begin position="267"/>
        <end position="286"/>
    </location>
</feature>
<feature type="transmembrane region" description="Helical" evidence="7">
    <location>
        <begin position="370"/>
        <end position="389"/>
    </location>
</feature>
<evidence type="ECO:0000256" key="6">
    <source>
        <dbReference type="SAM" id="Coils"/>
    </source>
</evidence>
<evidence type="ECO:0000313" key="10">
    <source>
        <dbReference type="Proteomes" id="UP001231616"/>
    </source>
</evidence>
<protein>
    <submittedName>
        <fullName evidence="9">MMPL family transporter</fullName>
    </submittedName>
</protein>
<feature type="transmembrane region" description="Helical" evidence="7">
    <location>
        <begin position="293"/>
        <end position="313"/>
    </location>
</feature>
<dbReference type="InterPro" id="IPR000731">
    <property type="entry name" value="SSD"/>
</dbReference>
<dbReference type="Gene3D" id="1.20.1640.10">
    <property type="entry name" value="Multidrug efflux transporter AcrB transmembrane domain"/>
    <property type="match status" value="2"/>
</dbReference>
<organism evidence="9 10">
    <name type="scientific">Alkalimonas collagenimarina</name>
    <dbReference type="NCBI Taxonomy" id="400390"/>
    <lineage>
        <taxon>Bacteria</taxon>
        <taxon>Pseudomonadati</taxon>
        <taxon>Pseudomonadota</taxon>
        <taxon>Gammaproteobacteria</taxon>
        <taxon>Alkalimonas</taxon>
    </lineage>
</organism>
<dbReference type="PANTHER" id="PTHR33406:SF12">
    <property type="entry name" value="BLR2997 PROTEIN"/>
    <property type="match status" value="1"/>
</dbReference>
<comment type="subcellular location">
    <subcellularLocation>
        <location evidence="1">Cell membrane</location>
        <topology evidence="1">Multi-pass membrane protein</topology>
    </subcellularLocation>
</comment>
<evidence type="ECO:0000256" key="5">
    <source>
        <dbReference type="ARBA" id="ARBA00023136"/>
    </source>
</evidence>
<feature type="domain" description="SSD" evidence="8">
    <location>
        <begin position="675"/>
        <end position="796"/>
    </location>
</feature>
<proteinExistence type="predicted"/>